<dbReference type="Proteomes" id="UP001501265">
    <property type="component" value="Unassembled WGS sequence"/>
</dbReference>
<reference evidence="10" key="1">
    <citation type="journal article" date="2019" name="Int. J. Syst. Evol. Microbiol.">
        <title>The Global Catalogue of Microorganisms (GCM) 10K type strain sequencing project: providing services to taxonomists for standard genome sequencing and annotation.</title>
        <authorList>
            <consortium name="The Broad Institute Genomics Platform"/>
            <consortium name="The Broad Institute Genome Sequencing Center for Infectious Disease"/>
            <person name="Wu L."/>
            <person name="Ma J."/>
        </authorList>
    </citation>
    <scope>NUCLEOTIDE SEQUENCE [LARGE SCALE GENOMIC DNA]</scope>
    <source>
        <strain evidence="10">JCM 18081</strain>
    </source>
</reference>
<dbReference type="InterPro" id="IPR011990">
    <property type="entry name" value="TPR-like_helical_dom_sf"/>
</dbReference>
<evidence type="ECO:0000313" key="10">
    <source>
        <dbReference type="Proteomes" id="UP001501265"/>
    </source>
</evidence>
<dbReference type="PANTHER" id="PTHR35807:SF1">
    <property type="entry name" value="TRANSCRIPTIONAL REGULATOR REDD"/>
    <property type="match status" value="1"/>
</dbReference>
<evidence type="ECO:0000256" key="4">
    <source>
        <dbReference type="ARBA" id="ARBA00023125"/>
    </source>
</evidence>
<dbReference type="InterPro" id="IPR016032">
    <property type="entry name" value="Sig_transdc_resp-reg_C-effctor"/>
</dbReference>
<sequence>MRFNVLGSLEVFSGDKQVVIRGMQQRALLGVLLLRANSVVSTSEIITTLWGNDRPSTARKMVQNSVAGLRQAFRGAASADERVALETMMPGYVLRIEPEQLDLTRFHELVTLGRARLAAGDWAAASRRLREALALWRGPALADVADGVTWPELAVLRGTRLAVYEDCFQAELALGRDGELVDELETLLETEPTRERLVAQLMVALYNCGRQPEALARYRRARDVLAHRFGLEPGRGLQRLQQAILSHDPALALQLVGTGPATAVTPPRALAPTRAAAPAPAPVPVQPPPPAQPPPPPAPRPAAAPGPAKPARPYRASWERVECRQASVVMVRTRWTTPDGHAPSSGRIDHAVKELTGAVQEEAAPYGGLVRRAFGSVWVIVFGAPRAHEDDPERAVRAAFALRRRLTPLTAGPGDGERPAVHLAVGTGEIVVTYDDSAPEPVEVTGEVLDSCHQWLLQVPAGQIWACEATAAAVGPLFDAARVAGVPGVRRLSTGRPHAAPPAARPPFLERTRELEMLRGAYQDAALRRLPHLVTVLGEPGIGKTRLIEEFTETLRTGEPQDGTGGVPRVLHAATPAFDAHTPYEPLAGLIRGCVGVRPGAAGALVLPALTEMVARLLPDAPDADRVVAALAACLGLPTPATSPEGPGGGHEAVPREEVLDAVRRVLEETAAERPLVAVLDDFHRAADFVRSFVEDLTVRLGPVGLLLVVGARSELLRASPGWGCAKRRSALVTVAPLSGLATHALIEATAGRRQDPADDPGALADGNPLFVQEYARAGTADVRRRPAHPPAVRAVTAAQLDTLDATAKSVLRDAAVVGETLWRSAVAAVSLRESEEVSGALEYLEMRDLLRRVHRSSIPGDLEYTFRYPVTRDVVLGQLPGRVLLERHLRVANWASLLDSVRPDLLAHHHDRAITLAEADGAPVEALDRQAWEALVAASARAAAAGDDARAARCLDYALDRCPPGEPERVWLLTHRGRILDSLAERGPRGGAALRTAGRTG</sequence>
<dbReference type="InterPro" id="IPR051677">
    <property type="entry name" value="AfsR-DnrI-RedD_regulator"/>
</dbReference>
<accession>A0ABP9D446</accession>
<gene>
    <name evidence="9" type="ORF">GCM10023220_65390</name>
</gene>
<dbReference type="InterPro" id="IPR029787">
    <property type="entry name" value="Nucleotide_cyclase"/>
</dbReference>
<evidence type="ECO:0000256" key="3">
    <source>
        <dbReference type="ARBA" id="ARBA00023015"/>
    </source>
</evidence>
<evidence type="ECO:0000256" key="5">
    <source>
        <dbReference type="ARBA" id="ARBA00023163"/>
    </source>
</evidence>
<evidence type="ECO:0000256" key="1">
    <source>
        <dbReference type="ARBA" id="ARBA00005820"/>
    </source>
</evidence>
<keyword evidence="5" id="KW-0804">Transcription</keyword>
<dbReference type="PROSITE" id="PS51755">
    <property type="entry name" value="OMPR_PHOB"/>
    <property type="match status" value="1"/>
</dbReference>
<dbReference type="SMART" id="SM01043">
    <property type="entry name" value="BTAD"/>
    <property type="match status" value="1"/>
</dbReference>
<dbReference type="EMBL" id="BAABIG010000087">
    <property type="protein sequence ID" value="GAA4822952.1"/>
    <property type="molecule type" value="Genomic_DNA"/>
</dbReference>
<evidence type="ECO:0000259" key="8">
    <source>
        <dbReference type="PROSITE" id="PS51755"/>
    </source>
</evidence>
<evidence type="ECO:0000256" key="6">
    <source>
        <dbReference type="PROSITE-ProRule" id="PRU01091"/>
    </source>
</evidence>
<dbReference type="Gene3D" id="1.25.40.10">
    <property type="entry name" value="Tetratricopeptide repeat domain"/>
    <property type="match status" value="1"/>
</dbReference>
<feature type="compositionally biased region" description="Pro residues" evidence="7">
    <location>
        <begin position="279"/>
        <end position="310"/>
    </location>
</feature>
<dbReference type="SUPFAM" id="SSF48452">
    <property type="entry name" value="TPR-like"/>
    <property type="match status" value="1"/>
</dbReference>
<keyword evidence="3" id="KW-0805">Transcription regulation</keyword>
<dbReference type="InterPro" id="IPR001867">
    <property type="entry name" value="OmpR/PhoB-type_DNA-bd"/>
</dbReference>
<name>A0ABP9D446_9ACTN</name>
<protein>
    <recommendedName>
        <fullName evidence="8">OmpR/PhoB-type domain-containing protein</fullName>
    </recommendedName>
</protein>
<dbReference type="SUPFAM" id="SSF46894">
    <property type="entry name" value="C-terminal effector domain of the bipartite response regulators"/>
    <property type="match status" value="1"/>
</dbReference>
<dbReference type="Gene3D" id="1.10.10.10">
    <property type="entry name" value="Winged helix-like DNA-binding domain superfamily/Winged helix DNA-binding domain"/>
    <property type="match status" value="1"/>
</dbReference>
<feature type="region of interest" description="Disordered" evidence="7">
    <location>
        <begin position="272"/>
        <end position="316"/>
    </location>
</feature>
<proteinExistence type="inferred from homology"/>
<dbReference type="SUPFAM" id="SSF52540">
    <property type="entry name" value="P-loop containing nucleoside triphosphate hydrolases"/>
    <property type="match status" value="1"/>
</dbReference>
<dbReference type="InterPro" id="IPR041664">
    <property type="entry name" value="AAA_16"/>
</dbReference>
<dbReference type="InterPro" id="IPR027417">
    <property type="entry name" value="P-loop_NTPase"/>
</dbReference>
<dbReference type="CDD" id="cd15831">
    <property type="entry name" value="BTAD"/>
    <property type="match status" value="1"/>
</dbReference>
<keyword evidence="10" id="KW-1185">Reference proteome</keyword>
<evidence type="ECO:0000256" key="7">
    <source>
        <dbReference type="SAM" id="MobiDB-lite"/>
    </source>
</evidence>
<keyword evidence="2" id="KW-0902">Two-component regulatory system</keyword>
<dbReference type="InterPro" id="IPR005158">
    <property type="entry name" value="BTAD"/>
</dbReference>
<dbReference type="SUPFAM" id="SSF55073">
    <property type="entry name" value="Nucleotide cyclase"/>
    <property type="match status" value="1"/>
</dbReference>
<dbReference type="InterPro" id="IPR036388">
    <property type="entry name" value="WH-like_DNA-bd_sf"/>
</dbReference>
<comment type="caution">
    <text evidence="9">The sequence shown here is derived from an EMBL/GenBank/DDBJ whole genome shotgun (WGS) entry which is preliminary data.</text>
</comment>
<dbReference type="PANTHER" id="PTHR35807">
    <property type="entry name" value="TRANSCRIPTIONAL REGULATOR REDD-RELATED"/>
    <property type="match status" value="1"/>
</dbReference>
<dbReference type="Pfam" id="PF03704">
    <property type="entry name" value="BTAD"/>
    <property type="match status" value="1"/>
</dbReference>
<feature type="domain" description="OmpR/PhoB-type" evidence="8">
    <location>
        <begin position="1"/>
        <end position="96"/>
    </location>
</feature>
<dbReference type="Pfam" id="PF13191">
    <property type="entry name" value="AAA_16"/>
    <property type="match status" value="1"/>
</dbReference>
<keyword evidence="4 6" id="KW-0238">DNA-binding</keyword>
<dbReference type="Gene3D" id="3.30.70.1230">
    <property type="entry name" value="Nucleotide cyclase"/>
    <property type="match status" value="1"/>
</dbReference>
<evidence type="ECO:0000256" key="2">
    <source>
        <dbReference type="ARBA" id="ARBA00023012"/>
    </source>
</evidence>
<evidence type="ECO:0000313" key="9">
    <source>
        <dbReference type="EMBL" id="GAA4822952.1"/>
    </source>
</evidence>
<organism evidence="9 10">
    <name type="scientific">Streptomyces ziwulingensis</name>
    <dbReference type="NCBI Taxonomy" id="1045501"/>
    <lineage>
        <taxon>Bacteria</taxon>
        <taxon>Bacillati</taxon>
        <taxon>Actinomycetota</taxon>
        <taxon>Actinomycetes</taxon>
        <taxon>Kitasatosporales</taxon>
        <taxon>Streptomycetaceae</taxon>
        <taxon>Streptomyces</taxon>
    </lineage>
</organism>
<feature type="DNA-binding region" description="OmpR/PhoB-type" evidence="6">
    <location>
        <begin position="1"/>
        <end position="96"/>
    </location>
</feature>
<comment type="similarity">
    <text evidence="1">Belongs to the AfsR/DnrI/RedD regulatory family.</text>
</comment>